<dbReference type="InterPro" id="IPR015943">
    <property type="entry name" value="WD40/YVTN_repeat-like_dom_sf"/>
</dbReference>
<dbReference type="InterPro" id="IPR011041">
    <property type="entry name" value="Quinoprot_gluc/sorb_DH_b-prop"/>
</dbReference>
<dbReference type="InterPro" id="IPR011044">
    <property type="entry name" value="Quino_amine_DH_bsu"/>
</dbReference>
<dbReference type="AlphaFoldDB" id="A0AAJ1TT24"/>
<organism evidence="1 2">
    <name type="scientific">Methylobacterium brachiatum</name>
    <dbReference type="NCBI Taxonomy" id="269660"/>
    <lineage>
        <taxon>Bacteria</taxon>
        <taxon>Pseudomonadati</taxon>
        <taxon>Pseudomonadota</taxon>
        <taxon>Alphaproteobacteria</taxon>
        <taxon>Hyphomicrobiales</taxon>
        <taxon>Methylobacteriaceae</taxon>
        <taxon>Methylobacterium</taxon>
    </lineage>
</organism>
<dbReference type="SUPFAM" id="SSF50952">
    <property type="entry name" value="Soluble quinoprotein glucose dehydrogenase"/>
    <property type="match status" value="1"/>
</dbReference>
<protein>
    <recommendedName>
        <fullName evidence="3">WD40 repeat domain-containing protein</fullName>
    </recommendedName>
</protein>
<dbReference type="SUPFAM" id="SSF50969">
    <property type="entry name" value="YVTN repeat-like/Quinoprotein amine dehydrogenase"/>
    <property type="match status" value="1"/>
</dbReference>
<reference evidence="1" key="1">
    <citation type="submission" date="2023-07" db="EMBL/GenBank/DDBJ databases">
        <title>Genomic Encyclopedia of Type Strains, Phase IV (KMG-IV): sequencing the most valuable type-strain genomes for metagenomic binning, comparative biology and taxonomic classification.</title>
        <authorList>
            <person name="Goeker M."/>
        </authorList>
    </citation>
    <scope>NUCLEOTIDE SEQUENCE</scope>
    <source>
        <strain evidence="1">DSM 19569</strain>
    </source>
</reference>
<gene>
    <name evidence="1" type="ORF">QO001_005604</name>
</gene>
<dbReference type="EMBL" id="JAUSWL010000016">
    <property type="protein sequence ID" value="MDQ0546652.1"/>
    <property type="molecule type" value="Genomic_DNA"/>
</dbReference>
<evidence type="ECO:0000313" key="2">
    <source>
        <dbReference type="Proteomes" id="UP001223420"/>
    </source>
</evidence>
<accession>A0AAJ1TT24</accession>
<proteinExistence type="predicted"/>
<comment type="caution">
    <text evidence="1">The sequence shown here is derived from an EMBL/GenBank/DDBJ whole genome shotgun (WGS) entry which is preliminary data.</text>
</comment>
<dbReference type="RefSeq" id="WP_230368318.1">
    <property type="nucleotide sequence ID" value="NZ_JAJALK010000025.1"/>
</dbReference>
<dbReference type="Gene3D" id="2.130.10.10">
    <property type="entry name" value="YVTN repeat-like/Quinoprotein amine dehydrogenase"/>
    <property type="match status" value="2"/>
</dbReference>
<sequence length="369" mass="38199">MTGTNLIDLLGRRWTLGSAVTAIALDATETTAAFALADGRLALAPVADPDSAADRYHVAGDTGRATITPRRSGTAPIIVVAGEAGYRQIAAFGAAGFLAGGVAGALDIVAPNGSTTRLASIEQPLQALVQMNDGRVLVALSQALMTAVPGDAGIHPLLQSDKVSPPVAVAPDGDWLAHGGAGLTLRHATDTRRGVDVLTALIPLRMTWSPDGRWLAASLAGGGIALLRFENGRVLRTIDLPNYPAPVHALSWDSTSRLLATSGAYRIIVWPVEQFETDATEPRSLPTGRSGLATVEAVAVHPQRALIAAAYESGMVVVAPIGERDELVVRTPGGDPVTAVTWSRDGQSLVLGTAAGEASIITFPPQLFK</sequence>
<name>A0AAJ1TT24_9HYPH</name>
<evidence type="ECO:0008006" key="3">
    <source>
        <dbReference type="Google" id="ProtNLM"/>
    </source>
</evidence>
<dbReference type="Proteomes" id="UP001223420">
    <property type="component" value="Unassembled WGS sequence"/>
</dbReference>
<evidence type="ECO:0000313" key="1">
    <source>
        <dbReference type="EMBL" id="MDQ0546652.1"/>
    </source>
</evidence>